<feature type="signal peptide" evidence="1">
    <location>
        <begin position="1"/>
        <end position="18"/>
    </location>
</feature>
<dbReference type="Proteomes" id="UP000009886">
    <property type="component" value="Unassembled WGS sequence"/>
</dbReference>
<comment type="caution">
    <text evidence="2">The sequence shown here is derived from an EMBL/GenBank/DDBJ whole genome shotgun (WGS) entry which is preliminary data.</text>
</comment>
<dbReference type="OrthoDB" id="4356068at2759"/>
<evidence type="ECO:0000313" key="3">
    <source>
        <dbReference type="Proteomes" id="UP000009886"/>
    </source>
</evidence>
<dbReference type="EMBL" id="AKCU01000504">
    <property type="protein sequence ID" value="EKV05312.1"/>
    <property type="molecule type" value="Genomic_DNA"/>
</dbReference>
<evidence type="ECO:0000256" key="1">
    <source>
        <dbReference type="SAM" id="SignalP"/>
    </source>
</evidence>
<dbReference type="AlphaFoldDB" id="K9FB76"/>
<reference evidence="3" key="1">
    <citation type="journal article" date="2012" name="BMC Genomics">
        <title>Genome sequence of the necrotrophic fungus Penicillium digitatum, the main postharvest pathogen of citrus.</title>
        <authorList>
            <person name="Marcet-Houben M."/>
            <person name="Ballester A.-R."/>
            <person name="de la Fuente B."/>
            <person name="Harries E."/>
            <person name="Marcos J.F."/>
            <person name="Gonzalez-Candelas L."/>
            <person name="Gabaldon T."/>
        </authorList>
    </citation>
    <scope>NUCLEOTIDE SEQUENCE [LARGE SCALE GENOMIC DNA]</scope>
    <source>
        <strain evidence="3">Pd1 / CECT 20795</strain>
    </source>
</reference>
<proteinExistence type="predicted"/>
<dbReference type="HOGENOM" id="CLU_190137_0_0_1"/>
<protein>
    <submittedName>
        <fullName evidence="2">Uncharacterized protein</fullName>
    </submittedName>
</protein>
<name>K9FB76_PEND1</name>
<accession>K9FB76</accession>
<sequence>MRLFIILFALTAFTMAEASPDLEVRAGCSQKGKYCNGGTFLCCPGQGSCKGNVVSVPRLFFWN</sequence>
<keyword evidence="1" id="KW-0732">Signal</keyword>
<feature type="chain" id="PRO_5003927847" evidence="1">
    <location>
        <begin position="19"/>
        <end position="63"/>
    </location>
</feature>
<gene>
    <name evidence="2" type="ORF">PDIP_83610</name>
</gene>
<organism evidence="2 3">
    <name type="scientific">Penicillium digitatum (strain Pd1 / CECT 20795)</name>
    <name type="common">Green mold</name>
    <dbReference type="NCBI Taxonomy" id="1170230"/>
    <lineage>
        <taxon>Eukaryota</taxon>
        <taxon>Fungi</taxon>
        <taxon>Dikarya</taxon>
        <taxon>Ascomycota</taxon>
        <taxon>Pezizomycotina</taxon>
        <taxon>Eurotiomycetes</taxon>
        <taxon>Eurotiomycetidae</taxon>
        <taxon>Eurotiales</taxon>
        <taxon>Aspergillaceae</taxon>
        <taxon>Penicillium</taxon>
    </lineage>
</organism>
<evidence type="ECO:0000313" key="2">
    <source>
        <dbReference type="EMBL" id="EKV05312.1"/>
    </source>
</evidence>
<dbReference type="KEGG" id="pdp:PDIP_83610"/>
<dbReference type="VEuPathDB" id="FungiDB:PDIP_83610"/>